<dbReference type="Proteomes" id="UP000295345">
    <property type="component" value="Unassembled WGS sequence"/>
</dbReference>
<dbReference type="Gene3D" id="3.40.710.10">
    <property type="entry name" value="DD-peptidase/beta-lactamase superfamily"/>
    <property type="match status" value="1"/>
</dbReference>
<comment type="similarity">
    <text evidence="1">Belongs to the peptidase S13 family.</text>
</comment>
<evidence type="ECO:0000256" key="3">
    <source>
        <dbReference type="SAM" id="MobiDB-lite"/>
    </source>
</evidence>
<dbReference type="GO" id="GO:0006508">
    <property type="term" value="P:proteolysis"/>
    <property type="evidence" value="ECO:0007669"/>
    <property type="project" value="InterPro"/>
</dbReference>
<reference evidence="4 5" key="1">
    <citation type="submission" date="2019-03" db="EMBL/GenBank/DDBJ databases">
        <title>Draft genome sequences of novel Actinobacteria.</title>
        <authorList>
            <person name="Sahin N."/>
            <person name="Ay H."/>
            <person name="Saygin H."/>
        </authorList>
    </citation>
    <scope>NUCLEOTIDE SEQUENCE [LARGE SCALE GENOMIC DNA]</scope>
    <source>
        <strain evidence="4 5">DSM 41900</strain>
    </source>
</reference>
<feature type="region of interest" description="Disordered" evidence="3">
    <location>
        <begin position="151"/>
        <end position="171"/>
    </location>
</feature>
<feature type="compositionally biased region" description="Basic and acidic residues" evidence="3">
    <location>
        <begin position="151"/>
        <end position="164"/>
    </location>
</feature>
<evidence type="ECO:0000313" key="5">
    <source>
        <dbReference type="Proteomes" id="UP000295345"/>
    </source>
</evidence>
<dbReference type="NCBIfam" id="TIGR00666">
    <property type="entry name" value="PBP4"/>
    <property type="match status" value="1"/>
</dbReference>
<dbReference type="PANTHER" id="PTHR30023:SF0">
    <property type="entry name" value="PENICILLIN-SENSITIVE CARBOXYPEPTIDASE A"/>
    <property type="match status" value="1"/>
</dbReference>
<dbReference type="GO" id="GO:0000270">
    <property type="term" value="P:peptidoglycan metabolic process"/>
    <property type="evidence" value="ECO:0007669"/>
    <property type="project" value="TreeGrafter"/>
</dbReference>
<accession>A0A4R4SNS9</accession>
<dbReference type="InterPro" id="IPR006311">
    <property type="entry name" value="TAT_signal"/>
</dbReference>
<keyword evidence="5" id="KW-1185">Reference proteome</keyword>
<protein>
    <submittedName>
        <fullName evidence="4">D-alanyl-D-alanine carboxypeptidase/D-alanyl-D-alanine-endopeptidase</fullName>
        <ecNumber evidence="4">3.4.16.4</ecNumber>
    </submittedName>
</protein>
<keyword evidence="2 4" id="KW-0378">Hydrolase</keyword>
<dbReference type="InterPro" id="IPR000667">
    <property type="entry name" value="Peptidase_S13"/>
</dbReference>
<dbReference type="Gene3D" id="3.50.80.20">
    <property type="entry name" value="D-Ala-D-Ala carboxypeptidase C, peptidase S13"/>
    <property type="match status" value="1"/>
</dbReference>
<evidence type="ECO:0000256" key="1">
    <source>
        <dbReference type="ARBA" id="ARBA00006096"/>
    </source>
</evidence>
<dbReference type="AlphaFoldDB" id="A0A4R4SNS9"/>
<evidence type="ECO:0000256" key="2">
    <source>
        <dbReference type="ARBA" id="ARBA00022801"/>
    </source>
</evidence>
<proteinExistence type="inferred from homology"/>
<dbReference type="PANTHER" id="PTHR30023">
    <property type="entry name" value="D-ALANYL-D-ALANINE CARBOXYPEPTIDASE"/>
    <property type="match status" value="1"/>
</dbReference>
<dbReference type="PROSITE" id="PS51318">
    <property type="entry name" value="TAT"/>
    <property type="match status" value="1"/>
</dbReference>
<dbReference type="Pfam" id="PF02113">
    <property type="entry name" value="Peptidase_S13"/>
    <property type="match status" value="1"/>
</dbReference>
<dbReference type="InterPro" id="IPR012338">
    <property type="entry name" value="Beta-lactam/transpept-like"/>
</dbReference>
<gene>
    <name evidence="4" type="primary">dacB</name>
    <name evidence="4" type="ORF">E1283_32040</name>
</gene>
<dbReference type="OrthoDB" id="9802627at2"/>
<evidence type="ECO:0000313" key="4">
    <source>
        <dbReference type="EMBL" id="TDC63859.1"/>
    </source>
</evidence>
<organism evidence="4 5">
    <name type="scientific">Streptomyces hainanensis</name>
    <dbReference type="NCBI Taxonomy" id="402648"/>
    <lineage>
        <taxon>Bacteria</taxon>
        <taxon>Bacillati</taxon>
        <taxon>Actinomycetota</taxon>
        <taxon>Actinomycetes</taxon>
        <taxon>Kitasatosporales</taxon>
        <taxon>Streptomycetaceae</taxon>
        <taxon>Streptomyces</taxon>
    </lineage>
</organism>
<dbReference type="EC" id="3.4.16.4" evidence="4"/>
<dbReference type="EMBL" id="SMKI01000541">
    <property type="protein sequence ID" value="TDC63859.1"/>
    <property type="molecule type" value="Genomic_DNA"/>
</dbReference>
<dbReference type="GO" id="GO:0009002">
    <property type="term" value="F:serine-type D-Ala-D-Ala carboxypeptidase activity"/>
    <property type="evidence" value="ECO:0007669"/>
    <property type="project" value="UniProtKB-EC"/>
</dbReference>
<dbReference type="SUPFAM" id="SSF56601">
    <property type="entry name" value="beta-lactamase/transpeptidase-like"/>
    <property type="match status" value="1"/>
</dbReference>
<sequence>MEGEAMDIGEGPSRRAVMGLLGGVPLAASGVLAAAGTARARPAGRRTGAAERELAARIDGITGRPEFAGARWGMACYAPDTGAFHHALRPDELFTAGSAFKVFVAGTAFERLGAEHRFRTRVYGTGPVVRGVLRGDLVLVAGGDLLLSGRTRPDGTLELPERDPSYPGGAPLSDPLREIRDLAAQVAAAGVRRVDGRVRVDVSLFREVEASAAIDDQRITVSPIMVNEHVVHAVVTPGSVVGAPAVVRAFPENGHVRFDVRVTTAAASGPVARLGFCEATTGGDGTVTVPVTGEVPVGGPVRYQPYFVREPARYAATLLAEALTAAGVPATPGGAAGSGYRRHGRRLAEHVSPPLAESSKVMLKVSSNVHTVTFPRLVGAVAGHDPVTPEATYERYRDALFHEAGVHPDRADQAEGLFTADTFVRFLALLRHRPYFPAYHRALPIMGRDGTIAGNQPDSPAAGHVFAKTGTAVRLLPSGEAEANKSLAGYVHLPDGRWVTFAQFMAGPTTRDAVLDLTDRTQEAMAEIATAIHQTLGGR</sequence>
<name>A0A4R4SNS9_9ACTN</name>
<comment type="caution">
    <text evidence="4">The sequence shown here is derived from an EMBL/GenBank/DDBJ whole genome shotgun (WGS) entry which is preliminary data.</text>
</comment>
<keyword evidence="4" id="KW-0121">Carboxypeptidase</keyword>
<keyword evidence="4" id="KW-0645">Protease</keyword>